<protein>
    <submittedName>
        <fullName evidence="1">Uncharacterized protein</fullName>
    </submittedName>
</protein>
<reference evidence="1 2" key="1">
    <citation type="journal article" date="2014" name="PLoS Genet.">
        <title>Phylogenetically driven sequencing of extremely halophilic archaea reveals strategies for static and dynamic osmo-response.</title>
        <authorList>
            <person name="Becker E.A."/>
            <person name="Seitzer P.M."/>
            <person name="Tritt A."/>
            <person name="Larsen D."/>
            <person name="Krusor M."/>
            <person name="Yao A.I."/>
            <person name="Wu D."/>
            <person name="Madern D."/>
            <person name="Eisen J.A."/>
            <person name="Darling A.E."/>
            <person name="Facciotti M.T."/>
        </authorList>
    </citation>
    <scope>NUCLEOTIDE SEQUENCE [LARGE SCALE GENOMIC DNA]</scope>
    <source>
        <strain evidence="2">DSM 18796 / CECT 7217 / JCM 14584 / KCTC 4019 / B3</strain>
    </source>
</reference>
<evidence type="ECO:0000313" key="1">
    <source>
        <dbReference type="EMBL" id="ELY40861.1"/>
    </source>
</evidence>
<proteinExistence type="predicted"/>
<gene>
    <name evidence="1" type="ORF">C497_02222</name>
</gene>
<comment type="caution">
    <text evidence="1">The sequence shown here is derived from an EMBL/GenBank/DDBJ whole genome shotgun (WGS) entry which is preliminary data.</text>
</comment>
<dbReference type="EMBL" id="AOHV01000008">
    <property type="protein sequence ID" value="ELY40861.1"/>
    <property type="molecule type" value="Genomic_DNA"/>
</dbReference>
<sequence>MLSALTGTKNIDATITIPAYLEGVPESIRREFVDVYLRNRGHRYDHKATIHFREEPSTEYLNALVALIADVSGERVTRSDRNVIVSADAVRALNV</sequence>
<dbReference type="PATRIC" id="fig|795797.19.peg.377"/>
<dbReference type="AlphaFoldDB" id="L9VV02"/>
<organism evidence="1 2">
    <name type="scientific">Halalkalicoccus jeotgali (strain DSM 18796 / CECT 7217 / JCM 14584 / KCTC 4019 / B3)</name>
    <dbReference type="NCBI Taxonomy" id="795797"/>
    <lineage>
        <taxon>Archaea</taxon>
        <taxon>Methanobacteriati</taxon>
        <taxon>Methanobacteriota</taxon>
        <taxon>Stenosarchaea group</taxon>
        <taxon>Halobacteria</taxon>
        <taxon>Halobacteriales</taxon>
        <taxon>Halococcaceae</taxon>
        <taxon>Halalkalicoccus</taxon>
    </lineage>
</organism>
<name>L9VV02_HALJB</name>
<evidence type="ECO:0000313" key="2">
    <source>
        <dbReference type="Proteomes" id="UP000011645"/>
    </source>
</evidence>
<dbReference type="Proteomes" id="UP000011645">
    <property type="component" value="Unassembled WGS sequence"/>
</dbReference>
<accession>L9VV02</accession>
<keyword evidence="2" id="KW-1185">Reference proteome</keyword>